<reference evidence="9 10" key="1">
    <citation type="submission" date="2015-01" db="EMBL/GenBank/DDBJ databases">
        <title>Draft genome sequence of Leucobacter komagatae strain VKM ST2845.</title>
        <authorList>
            <person name="Karlyshev A.V."/>
            <person name="Kudryashova E.B."/>
        </authorList>
    </citation>
    <scope>NUCLEOTIDE SEQUENCE [LARGE SCALE GENOMIC DNA]</scope>
    <source>
        <strain evidence="9 10">VKM ST2845</strain>
    </source>
</reference>
<dbReference type="InterPro" id="IPR013324">
    <property type="entry name" value="RNA_pol_sigma_r3/r4-like"/>
</dbReference>
<sequence>MEHTASTVPFELGQEQQDDGGLLELARTGDRAAYGELWLRYRTLAVSVARPFAHADAEDIASDAFEAIWDKLQQGDGPQGSFRGYLLATVRNLAARSHRKLGRVATGVDLQEEPIDDETGKIEHEEAVRDIRRAFEQLPERWRQVLWMLDVEGRPRAEVAVSLGLSPNSTTQLYRRAKEGLREAWLSARFALEPAKDDVKVAKDLPRYVRGGWTKVKRQHIREHLSECRACRARETELRQENAVFGIALALLPLVGGSVFATDLSLKAIAASNVGVLSRARERAKEVVFQGQGEPLRVAAMLVSGVVVVSVVAGLLQYTSATVPEAPANPPSQPTSEPAVPREVKEPAPDTESSTAPPGDDERPESDAAQTERAPAAGGGVEAGELAQTAPDIWPTVELSGPIDGSFAPVVRGAADPARTLMLAVSGIEIAVDVSSDGAWSADLGSLGLTVGTHSVFVSQTRDHEVRRSPSVSFTLTLPTVTRLQANDSTAGVAFNVAGVPGAQVCLFDDAGFSWQGQLDAAGSRDVVLQRPGAGAWQLSFRYCDATRVGPSGGVYVG</sequence>
<evidence type="ECO:0000256" key="4">
    <source>
        <dbReference type="ARBA" id="ARBA00023125"/>
    </source>
</evidence>
<evidence type="ECO:0000259" key="8">
    <source>
        <dbReference type="Pfam" id="PF08281"/>
    </source>
</evidence>
<dbReference type="PANTHER" id="PTHR43133">
    <property type="entry name" value="RNA POLYMERASE ECF-TYPE SIGMA FACTO"/>
    <property type="match status" value="1"/>
</dbReference>
<dbReference type="InterPro" id="IPR013325">
    <property type="entry name" value="RNA_pol_sigma_r2"/>
</dbReference>
<evidence type="ECO:0000256" key="2">
    <source>
        <dbReference type="ARBA" id="ARBA00023015"/>
    </source>
</evidence>
<protein>
    <recommendedName>
        <fullName evidence="11">RNA polymerase sigma factor (Sigma-70 family)</fullName>
    </recommendedName>
</protein>
<gene>
    <name evidence="9" type="ORF">SD72_07440</name>
</gene>
<dbReference type="InterPro" id="IPR013249">
    <property type="entry name" value="RNA_pol_sigma70_r4_t2"/>
</dbReference>
<dbReference type="NCBIfam" id="TIGR02937">
    <property type="entry name" value="sigma70-ECF"/>
    <property type="match status" value="1"/>
</dbReference>
<proteinExistence type="inferred from homology"/>
<dbReference type="InterPro" id="IPR036388">
    <property type="entry name" value="WH-like_DNA-bd_sf"/>
</dbReference>
<evidence type="ECO:0008006" key="11">
    <source>
        <dbReference type="Google" id="ProtNLM"/>
    </source>
</evidence>
<evidence type="ECO:0000256" key="5">
    <source>
        <dbReference type="ARBA" id="ARBA00023163"/>
    </source>
</evidence>
<dbReference type="Pfam" id="PF04542">
    <property type="entry name" value="Sigma70_r2"/>
    <property type="match status" value="1"/>
</dbReference>
<dbReference type="Proteomes" id="UP000032120">
    <property type="component" value="Unassembled WGS sequence"/>
</dbReference>
<dbReference type="PANTHER" id="PTHR43133:SF8">
    <property type="entry name" value="RNA POLYMERASE SIGMA FACTOR HI_1459-RELATED"/>
    <property type="match status" value="1"/>
</dbReference>
<dbReference type="GO" id="GO:0003677">
    <property type="term" value="F:DNA binding"/>
    <property type="evidence" value="ECO:0007669"/>
    <property type="project" value="UniProtKB-KW"/>
</dbReference>
<feature type="domain" description="RNA polymerase sigma-70 region 2" evidence="7">
    <location>
        <begin position="39"/>
        <end position="103"/>
    </location>
</feature>
<evidence type="ECO:0000313" key="10">
    <source>
        <dbReference type="Proteomes" id="UP000032120"/>
    </source>
</evidence>
<evidence type="ECO:0000313" key="9">
    <source>
        <dbReference type="EMBL" id="KIP52775.1"/>
    </source>
</evidence>
<dbReference type="Gene3D" id="1.10.10.10">
    <property type="entry name" value="Winged helix-like DNA-binding domain superfamily/Winged helix DNA-binding domain"/>
    <property type="match status" value="1"/>
</dbReference>
<organism evidence="9 10">
    <name type="scientific">Leucobacter komagatae</name>
    <dbReference type="NCBI Taxonomy" id="55969"/>
    <lineage>
        <taxon>Bacteria</taxon>
        <taxon>Bacillati</taxon>
        <taxon>Actinomycetota</taxon>
        <taxon>Actinomycetes</taxon>
        <taxon>Micrococcales</taxon>
        <taxon>Microbacteriaceae</taxon>
        <taxon>Leucobacter</taxon>
    </lineage>
</organism>
<evidence type="ECO:0000256" key="3">
    <source>
        <dbReference type="ARBA" id="ARBA00023082"/>
    </source>
</evidence>
<evidence type="ECO:0000256" key="6">
    <source>
        <dbReference type="SAM" id="MobiDB-lite"/>
    </source>
</evidence>
<keyword evidence="10" id="KW-1185">Reference proteome</keyword>
<accession>A0A0D0H6G3</accession>
<comment type="caution">
    <text evidence="9">The sequence shown here is derived from an EMBL/GenBank/DDBJ whole genome shotgun (WGS) entry which is preliminary data.</text>
</comment>
<dbReference type="SUPFAM" id="SSF88946">
    <property type="entry name" value="Sigma2 domain of RNA polymerase sigma factors"/>
    <property type="match status" value="1"/>
</dbReference>
<keyword evidence="4" id="KW-0238">DNA-binding</keyword>
<dbReference type="InterPro" id="IPR039425">
    <property type="entry name" value="RNA_pol_sigma-70-like"/>
</dbReference>
<dbReference type="RefSeq" id="WP_042543799.1">
    <property type="nucleotide sequence ID" value="NZ_JXSQ01000007.1"/>
</dbReference>
<dbReference type="AlphaFoldDB" id="A0A0D0H6G3"/>
<feature type="region of interest" description="Disordered" evidence="6">
    <location>
        <begin position="323"/>
        <end position="382"/>
    </location>
</feature>
<keyword evidence="2" id="KW-0805">Transcription regulation</keyword>
<keyword evidence="3" id="KW-0731">Sigma factor</keyword>
<dbReference type="InterPro" id="IPR014284">
    <property type="entry name" value="RNA_pol_sigma-70_dom"/>
</dbReference>
<comment type="similarity">
    <text evidence="1">Belongs to the sigma-70 factor family. ECF subfamily.</text>
</comment>
<dbReference type="InterPro" id="IPR007627">
    <property type="entry name" value="RNA_pol_sigma70_r2"/>
</dbReference>
<evidence type="ECO:0000256" key="1">
    <source>
        <dbReference type="ARBA" id="ARBA00010641"/>
    </source>
</evidence>
<dbReference type="EMBL" id="JXSQ01000007">
    <property type="protein sequence ID" value="KIP52775.1"/>
    <property type="molecule type" value="Genomic_DNA"/>
</dbReference>
<dbReference type="Gene3D" id="1.10.1740.10">
    <property type="match status" value="1"/>
</dbReference>
<name>A0A0D0H6G3_9MICO</name>
<dbReference type="GO" id="GO:0006352">
    <property type="term" value="P:DNA-templated transcription initiation"/>
    <property type="evidence" value="ECO:0007669"/>
    <property type="project" value="InterPro"/>
</dbReference>
<dbReference type="SUPFAM" id="SSF88659">
    <property type="entry name" value="Sigma3 and sigma4 domains of RNA polymerase sigma factors"/>
    <property type="match status" value="1"/>
</dbReference>
<feature type="domain" description="RNA polymerase sigma factor 70 region 4 type 2" evidence="8">
    <location>
        <begin position="130"/>
        <end position="179"/>
    </location>
</feature>
<keyword evidence="5" id="KW-0804">Transcription</keyword>
<evidence type="ECO:0000259" key="7">
    <source>
        <dbReference type="Pfam" id="PF04542"/>
    </source>
</evidence>
<dbReference type="GO" id="GO:0016987">
    <property type="term" value="F:sigma factor activity"/>
    <property type="evidence" value="ECO:0007669"/>
    <property type="project" value="UniProtKB-KW"/>
</dbReference>
<dbReference type="Pfam" id="PF08281">
    <property type="entry name" value="Sigma70_r4_2"/>
    <property type="match status" value="1"/>
</dbReference>